<evidence type="ECO:0000313" key="3">
    <source>
        <dbReference type="Proteomes" id="UP001488838"/>
    </source>
</evidence>
<feature type="compositionally biased region" description="Low complexity" evidence="1">
    <location>
        <begin position="79"/>
        <end position="100"/>
    </location>
</feature>
<keyword evidence="3" id="KW-1185">Reference proteome</keyword>
<dbReference type="InterPro" id="IPR027821">
    <property type="entry name" value="SHLD1"/>
</dbReference>
<accession>A0AAW0I015</accession>
<feature type="region of interest" description="Disordered" evidence="1">
    <location>
        <begin position="25"/>
        <end position="58"/>
    </location>
</feature>
<evidence type="ECO:0000256" key="1">
    <source>
        <dbReference type="SAM" id="MobiDB-lite"/>
    </source>
</evidence>
<gene>
    <name evidence="2" type="ORF">U0070_026149</name>
</gene>
<feature type="region of interest" description="Disordered" evidence="1">
    <location>
        <begin position="71"/>
        <end position="109"/>
    </location>
</feature>
<dbReference type="GO" id="GO:0035861">
    <property type="term" value="C:site of double-strand break"/>
    <property type="evidence" value="ECO:0007669"/>
    <property type="project" value="TreeGrafter"/>
</dbReference>
<feature type="compositionally biased region" description="Polar residues" evidence="1">
    <location>
        <begin position="48"/>
        <end position="58"/>
    </location>
</feature>
<sequence length="160" mass="17635">MGSRFSDSGWHAAVVRNQRLLPFKPRFSHNEDGAGVSGSELSWPMESQADTPSSQSVESCSLDLPAACDFRGREAAPEASQGTSSKSLSSLESHSFPCSSTADPGNKKSLNRTNFSNNWQRHRHVVVLFLHLEGVSFLSHVERHFTQQHCGEGLQRNLPE</sequence>
<name>A0AAW0I015_MYOGA</name>
<evidence type="ECO:0000313" key="2">
    <source>
        <dbReference type="EMBL" id="KAK7807741.1"/>
    </source>
</evidence>
<protein>
    <submittedName>
        <fullName evidence="2">Uncharacterized protein</fullName>
    </submittedName>
</protein>
<dbReference type="EMBL" id="JBBHLL010000262">
    <property type="protein sequence ID" value="KAK7807741.1"/>
    <property type="molecule type" value="Genomic_DNA"/>
</dbReference>
<reference evidence="2 3" key="1">
    <citation type="journal article" date="2023" name="bioRxiv">
        <title>Conserved and derived expression patterns and positive selection on dental genes reveal complex evolutionary context of ever-growing rodent molars.</title>
        <authorList>
            <person name="Calamari Z.T."/>
            <person name="Song A."/>
            <person name="Cohen E."/>
            <person name="Akter M."/>
            <person name="Roy R.D."/>
            <person name="Hallikas O."/>
            <person name="Christensen M.M."/>
            <person name="Li P."/>
            <person name="Marangoni P."/>
            <person name="Jernvall J."/>
            <person name="Klein O.D."/>
        </authorList>
    </citation>
    <scope>NUCLEOTIDE SEQUENCE [LARGE SCALE GENOMIC DNA]</scope>
    <source>
        <strain evidence="2">V071</strain>
    </source>
</reference>
<comment type="caution">
    <text evidence="2">The sequence shown here is derived from an EMBL/GenBank/DDBJ whole genome shotgun (WGS) entry which is preliminary data.</text>
</comment>
<dbReference type="PANTHER" id="PTHR36863:SF1">
    <property type="entry name" value="SHIELDIN COMPLEX SUBUNIT 1"/>
    <property type="match status" value="1"/>
</dbReference>
<dbReference type="GO" id="GO:2000042">
    <property type="term" value="P:negative regulation of double-strand break repair via homologous recombination"/>
    <property type="evidence" value="ECO:0007669"/>
    <property type="project" value="TreeGrafter"/>
</dbReference>
<proteinExistence type="predicted"/>
<dbReference type="GO" id="GO:2001034">
    <property type="term" value="P:positive regulation of double-strand break repair via nonhomologous end joining"/>
    <property type="evidence" value="ECO:0007669"/>
    <property type="project" value="TreeGrafter"/>
</dbReference>
<organism evidence="2 3">
    <name type="scientific">Myodes glareolus</name>
    <name type="common">Bank vole</name>
    <name type="synonym">Clethrionomys glareolus</name>
    <dbReference type="NCBI Taxonomy" id="447135"/>
    <lineage>
        <taxon>Eukaryota</taxon>
        <taxon>Metazoa</taxon>
        <taxon>Chordata</taxon>
        <taxon>Craniata</taxon>
        <taxon>Vertebrata</taxon>
        <taxon>Euteleostomi</taxon>
        <taxon>Mammalia</taxon>
        <taxon>Eutheria</taxon>
        <taxon>Euarchontoglires</taxon>
        <taxon>Glires</taxon>
        <taxon>Rodentia</taxon>
        <taxon>Myomorpha</taxon>
        <taxon>Muroidea</taxon>
        <taxon>Cricetidae</taxon>
        <taxon>Arvicolinae</taxon>
        <taxon>Myodes</taxon>
    </lineage>
</organism>
<dbReference type="GO" id="GO:0045830">
    <property type="term" value="P:positive regulation of isotype switching"/>
    <property type="evidence" value="ECO:0007669"/>
    <property type="project" value="TreeGrafter"/>
</dbReference>
<dbReference type="AlphaFoldDB" id="A0AAW0I015"/>
<dbReference type="Proteomes" id="UP001488838">
    <property type="component" value="Unassembled WGS sequence"/>
</dbReference>
<dbReference type="PANTHER" id="PTHR36863">
    <property type="entry name" value="SHIELDIN COMPLEX SUBUNIT 1"/>
    <property type="match status" value="1"/>
</dbReference>